<name>A0A498JUN2_MALDO</name>
<dbReference type="Proteomes" id="UP000290289">
    <property type="component" value="Chromosome 5"/>
</dbReference>
<organism evidence="2 3">
    <name type="scientific">Malus domestica</name>
    <name type="common">Apple</name>
    <name type="synonym">Pyrus malus</name>
    <dbReference type="NCBI Taxonomy" id="3750"/>
    <lineage>
        <taxon>Eukaryota</taxon>
        <taxon>Viridiplantae</taxon>
        <taxon>Streptophyta</taxon>
        <taxon>Embryophyta</taxon>
        <taxon>Tracheophyta</taxon>
        <taxon>Spermatophyta</taxon>
        <taxon>Magnoliopsida</taxon>
        <taxon>eudicotyledons</taxon>
        <taxon>Gunneridae</taxon>
        <taxon>Pentapetalae</taxon>
        <taxon>rosids</taxon>
        <taxon>fabids</taxon>
        <taxon>Rosales</taxon>
        <taxon>Rosaceae</taxon>
        <taxon>Amygdaloideae</taxon>
        <taxon>Maleae</taxon>
        <taxon>Malus</taxon>
    </lineage>
</organism>
<evidence type="ECO:0000313" key="3">
    <source>
        <dbReference type="Proteomes" id="UP000290289"/>
    </source>
</evidence>
<reference evidence="2 3" key="1">
    <citation type="submission" date="2018-10" db="EMBL/GenBank/DDBJ databases">
        <title>A high-quality apple genome assembly.</title>
        <authorList>
            <person name="Hu J."/>
        </authorList>
    </citation>
    <scope>NUCLEOTIDE SEQUENCE [LARGE SCALE GENOMIC DNA]</scope>
    <source>
        <strain evidence="3">cv. HFTH1</strain>
        <tissue evidence="2">Young leaf</tissue>
    </source>
</reference>
<proteinExistence type="predicted"/>
<feature type="region of interest" description="Disordered" evidence="1">
    <location>
        <begin position="180"/>
        <end position="215"/>
    </location>
</feature>
<dbReference type="AlphaFoldDB" id="A0A498JUN2"/>
<feature type="compositionally biased region" description="Polar residues" evidence="1">
    <location>
        <begin position="193"/>
        <end position="208"/>
    </location>
</feature>
<sequence length="215" mass="23965">MPNYHNVLAISNSLFNLIKQRVSTTFTQASLWGRPELLMLNFSKNSAVAWFPWWLRMVNGERILFLEERTKKEKRESSGRPQGEACPFFARNPKIGRTCKPEQTERDLPFVLIAAFPSSSSQSPIEAGAEDEFRGQRGHKYCPVVDNDRAVLEMSPMDPSSLSSSSSSLPVHQASLNLSQSSLVPAASPVRDSPTQQTHPKTLVSKNLGTFYPLA</sequence>
<evidence type="ECO:0000313" key="2">
    <source>
        <dbReference type="EMBL" id="RXH99568.1"/>
    </source>
</evidence>
<gene>
    <name evidence="2" type="ORF">DVH24_021370</name>
</gene>
<protein>
    <submittedName>
        <fullName evidence="2">Uncharacterized protein</fullName>
    </submittedName>
</protein>
<comment type="caution">
    <text evidence="2">The sequence shown here is derived from an EMBL/GenBank/DDBJ whole genome shotgun (WGS) entry which is preliminary data.</text>
</comment>
<accession>A0A498JUN2</accession>
<evidence type="ECO:0000256" key="1">
    <source>
        <dbReference type="SAM" id="MobiDB-lite"/>
    </source>
</evidence>
<keyword evidence="3" id="KW-1185">Reference proteome</keyword>
<dbReference type="EMBL" id="RDQH01000331">
    <property type="protein sequence ID" value="RXH99568.1"/>
    <property type="molecule type" value="Genomic_DNA"/>
</dbReference>